<dbReference type="Proteomes" id="UP000198901">
    <property type="component" value="Unassembled WGS sequence"/>
</dbReference>
<evidence type="ECO:0000313" key="1">
    <source>
        <dbReference type="EMBL" id="SDL97537.1"/>
    </source>
</evidence>
<dbReference type="STRING" id="563176.SAMN04488090_2158"/>
<name>A0A1G9PH46_9BACT</name>
<dbReference type="AlphaFoldDB" id="A0A1G9PH46"/>
<dbReference type="RefSeq" id="WP_093201614.1">
    <property type="nucleotide sequence ID" value="NZ_FNGS01000004.1"/>
</dbReference>
<sequence>MLNYTKPQLERIIAVQLEHIDSLQDLLSLVKEQNTLIAKVNERLRRKLSDQTPVKPYPKASRKPA</sequence>
<proteinExistence type="predicted"/>
<protein>
    <submittedName>
        <fullName evidence="1">Uncharacterized protein</fullName>
    </submittedName>
</protein>
<keyword evidence="2" id="KW-1185">Reference proteome</keyword>
<organism evidence="1 2">
    <name type="scientific">Siphonobacter aquaeclarae</name>
    <dbReference type="NCBI Taxonomy" id="563176"/>
    <lineage>
        <taxon>Bacteria</taxon>
        <taxon>Pseudomonadati</taxon>
        <taxon>Bacteroidota</taxon>
        <taxon>Cytophagia</taxon>
        <taxon>Cytophagales</taxon>
        <taxon>Cytophagaceae</taxon>
        <taxon>Siphonobacter</taxon>
    </lineage>
</organism>
<evidence type="ECO:0000313" key="2">
    <source>
        <dbReference type="Proteomes" id="UP000198901"/>
    </source>
</evidence>
<accession>A0A1G9PH46</accession>
<gene>
    <name evidence="1" type="ORF">SAMN04488090_2158</name>
</gene>
<reference evidence="1 2" key="1">
    <citation type="submission" date="2016-10" db="EMBL/GenBank/DDBJ databases">
        <authorList>
            <person name="de Groot N.N."/>
        </authorList>
    </citation>
    <scope>NUCLEOTIDE SEQUENCE [LARGE SCALE GENOMIC DNA]</scope>
    <source>
        <strain evidence="1 2">DSM 21668</strain>
    </source>
</reference>
<dbReference type="EMBL" id="FNGS01000004">
    <property type="protein sequence ID" value="SDL97537.1"/>
    <property type="molecule type" value="Genomic_DNA"/>
</dbReference>